<dbReference type="InterPro" id="IPR005561">
    <property type="entry name" value="ANTAR"/>
</dbReference>
<dbReference type="eggNOG" id="COG2203">
    <property type="taxonomic scope" value="Bacteria"/>
</dbReference>
<dbReference type="EMBL" id="LT629701">
    <property type="protein sequence ID" value="SDM47901.1"/>
    <property type="molecule type" value="Genomic_DNA"/>
</dbReference>
<dbReference type="PIRSF" id="PIRSF036625">
    <property type="entry name" value="GAF_ANTAR"/>
    <property type="match status" value="1"/>
</dbReference>
<dbReference type="STRING" id="211114.SAMN04489726_1830"/>
<feature type="domain" description="ANTAR" evidence="4">
    <location>
        <begin position="163"/>
        <end position="236"/>
    </location>
</feature>
<dbReference type="InterPro" id="IPR029016">
    <property type="entry name" value="GAF-like_dom_sf"/>
</dbReference>
<dbReference type="OrthoDB" id="7466251at2"/>
<dbReference type="SUPFAM" id="SSF55781">
    <property type="entry name" value="GAF domain-like"/>
    <property type="match status" value="1"/>
</dbReference>
<dbReference type="Gene3D" id="1.10.10.10">
    <property type="entry name" value="Winged helix-like DNA-binding domain superfamily/Winged helix DNA-binding domain"/>
    <property type="match status" value="1"/>
</dbReference>
<evidence type="ECO:0000259" key="4">
    <source>
        <dbReference type="SMART" id="SM01012"/>
    </source>
</evidence>
<dbReference type="InterPro" id="IPR012074">
    <property type="entry name" value="GAF_ANTAR"/>
</dbReference>
<accession>A0A1G9TJL0</accession>
<dbReference type="SMART" id="SM01012">
    <property type="entry name" value="ANTAR"/>
    <property type="match status" value="1"/>
</dbReference>
<dbReference type="SMART" id="SM00065">
    <property type="entry name" value="GAF"/>
    <property type="match status" value="1"/>
</dbReference>
<gene>
    <name evidence="5" type="ORF">SAMN04489726_1830</name>
</gene>
<proteinExistence type="predicted"/>
<keyword evidence="2" id="KW-0804">Transcription</keyword>
<dbReference type="InterPro" id="IPR036388">
    <property type="entry name" value="WH-like_DNA-bd_sf"/>
</dbReference>
<dbReference type="Pfam" id="PF03861">
    <property type="entry name" value="ANTAR"/>
    <property type="match status" value="1"/>
</dbReference>
<dbReference type="RefSeq" id="WP_043812989.1">
    <property type="nucleotide sequence ID" value="NZ_JOEF01000020.1"/>
</dbReference>
<evidence type="ECO:0000313" key="6">
    <source>
        <dbReference type="Proteomes" id="UP000183376"/>
    </source>
</evidence>
<dbReference type="AlphaFoldDB" id="A0A1G9TJL0"/>
<evidence type="ECO:0000256" key="1">
    <source>
        <dbReference type="ARBA" id="ARBA00023015"/>
    </source>
</evidence>
<organism evidence="5 6">
    <name type="scientific">Allokutzneria albata</name>
    <name type="common">Kibdelosporangium albatum</name>
    <dbReference type="NCBI Taxonomy" id="211114"/>
    <lineage>
        <taxon>Bacteria</taxon>
        <taxon>Bacillati</taxon>
        <taxon>Actinomycetota</taxon>
        <taxon>Actinomycetes</taxon>
        <taxon>Pseudonocardiales</taxon>
        <taxon>Pseudonocardiaceae</taxon>
        <taxon>Allokutzneria</taxon>
    </lineage>
</organism>
<evidence type="ECO:0000259" key="3">
    <source>
        <dbReference type="SMART" id="SM00065"/>
    </source>
</evidence>
<dbReference type="GO" id="GO:0003723">
    <property type="term" value="F:RNA binding"/>
    <property type="evidence" value="ECO:0007669"/>
    <property type="project" value="InterPro"/>
</dbReference>
<protein>
    <submittedName>
        <fullName evidence="5">GAF domain-containing protein</fullName>
    </submittedName>
</protein>
<evidence type="ECO:0000256" key="2">
    <source>
        <dbReference type="ARBA" id="ARBA00023163"/>
    </source>
</evidence>
<keyword evidence="6" id="KW-1185">Reference proteome</keyword>
<dbReference type="InterPro" id="IPR003018">
    <property type="entry name" value="GAF"/>
</dbReference>
<evidence type="ECO:0000313" key="5">
    <source>
        <dbReference type="EMBL" id="SDM47901.1"/>
    </source>
</evidence>
<keyword evidence="1" id="KW-0805">Transcription regulation</keyword>
<dbReference type="Pfam" id="PF13185">
    <property type="entry name" value="GAF_2"/>
    <property type="match status" value="1"/>
</dbReference>
<sequence>MDRGQLADALFTIVNDTSDLAELPQRLCTACLSAVPVDGVGLALMAGNQVGGRAFLGATDLLGARIEQLQFDLGEGPCVTAFEDGQPVLVTDLRARDAGVRWPMFVHELRKTPVRALFAFPLRLGAIRIGALDCYRTRPGPLVEPAAALMVAQAVTAALLRVQVREADREHETGEFPWEAKPGLVDLAIRHHAQVHQATGMVAARLEIGLEEAFVRLRAYAFRLGRSLDEVGADVVAGRMPLDILDKP</sequence>
<dbReference type="Proteomes" id="UP000183376">
    <property type="component" value="Chromosome I"/>
</dbReference>
<name>A0A1G9TJL0_ALLAB</name>
<dbReference type="Gene3D" id="3.30.450.40">
    <property type="match status" value="1"/>
</dbReference>
<reference evidence="5 6" key="1">
    <citation type="submission" date="2016-10" db="EMBL/GenBank/DDBJ databases">
        <authorList>
            <person name="de Groot N.N."/>
        </authorList>
    </citation>
    <scope>NUCLEOTIDE SEQUENCE [LARGE SCALE GENOMIC DNA]</scope>
    <source>
        <strain evidence="5 6">DSM 44149</strain>
    </source>
</reference>
<feature type="domain" description="GAF" evidence="3">
    <location>
        <begin position="19"/>
        <end position="169"/>
    </location>
</feature>